<dbReference type="EMBL" id="HBEF01015353">
    <property type="protein sequence ID" value="CAD8337490.1"/>
    <property type="molecule type" value="Transcribed_RNA"/>
</dbReference>
<proteinExistence type="predicted"/>
<feature type="region of interest" description="Disordered" evidence="1">
    <location>
        <begin position="123"/>
        <end position="149"/>
    </location>
</feature>
<sequence>MLRELGLTKFVIQMRANQLVRELHAEEEAEESKQLIKQRRIKMQQRKSFDRLANVGGKRTLGTASIQTGLESFFASTKTSARKSLVEILPPDDINVGGCNGEDNGSYDDNEVTTAASSNGAVAAVGGGTQGTSHAGGSRTVASAIPMED</sequence>
<evidence type="ECO:0000256" key="1">
    <source>
        <dbReference type="SAM" id="MobiDB-lite"/>
    </source>
</evidence>
<name>A0A7R9WWD1_9STRA</name>
<protein>
    <submittedName>
        <fullName evidence="2">Uncharacterized protein</fullName>
    </submittedName>
</protein>
<gene>
    <name evidence="2" type="ORF">CAUS1442_LOCUS9618</name>
</gene>
<evidence type="ECO:0000313" key="2">
    <source>
        <dbReference type="EMBL" id="CAD8337490.1"/>
    </source>
</evidence>
<reference evidence="2" key="1">
    <citation type="submission" date="2021-01" db="EMBL/GenBank/DDBJ databases">
        <authorList>
            <person name="Corre E."/>
            <person name="Pelletier E."/>
            <person name="Niang G."/>
            <person name="Scheremetjew M."/>
            <person name="Finn R."/>
            <person name="Kale V."/>
            <person name="Holt S."/>
            <person name="Cochrane G."/>
            <person name="Meng A."/>
            <person name="Brown T."/>
            <person name="Cohen L."/>
        </authorList>
    </citation>
    <scope>NUCLEOTIDE SEQUENCE</scope>
    <source>
        <strain evidence="2">CCMP3328</strain>
    </source>
</reference>
<accession>A0A7R9WWD1</accession>
<dbReference type="AlphaFoldDB" id="A0A7R9WWD1"/>
<organism evidence="2">
    <name type="scientific">Craspedostauros australis</name>
    <dbReference type="NCBI Taxonomy" id="1486917"/>
    <lineage>
        <taxon>Eukaryota</taxon>
        <taxon>Sar</taxon>
        <taxon>Stramenopiles</taxon>
        <taxon>Ochrophyta</taxon>
        <taxon>Bacillariophyta</taxon>
        <taxon>Bacillariophyceae</taxon>
        <taxon>Bacillariophycidae</taxon>
        <taxon>Naviculales</taxon>
        <taxon>Naviculaceae</taxon>
        <taxon>Craspedostauros</taxon>
    </lineage>
</organism>